<protein>
    <recommendedName>
        <fullName evidence="4">LVIVD repeat-containing protein</fullName>
    </recommendedName>
</protein>
<proteinExistence type="predicted"/>
<evidence type="ECO:0000313" key="2">
    <source>
        <dbReference type="EMBL" id="GAA4371905.1"/>
    </source>
</evidence>
<evidence type="ECO:0000313" key="3">
    <source>
        <dbReference type="Proteomes" id="UP001500454"/>
    </source>
</evidence>
<gene>
    <name evidence="2" type="ORF">GCM10023186_00840</name>
</gene>
<organism evidence="2 3">
    <name type="scientific">Hymenobacter koreensis</name>
    <dbReference type="NCBI Taxonomy" id="1084523"/>
    <lineage>
        <taxon>Bacteria</taxon>
        <taxon>Pseudomonadati</taxon>
        <taxon>Bacteroidota</taxon>
        <taxon>Cytophagia</taxon>
        <taxon>Cytophagales</taxon>
        <taxon>Hymenobacteraceae</taxon>
        <taxon>Hymenobacter</taxon>
    </lineage>
</organism>
<evidence type="ECO:0000256" key="1">
    <source>
        <dbReference type="SAM" id="SignalP"/>
    </source>
</evidence>
<reference evidence="3" key="1">
    <citation type="journal article" date="2019" name="Int. J. Syst. Evol. Microbiol.">
        <title>The Global Catalogue of Microorganisms (GCM) 10K type strain sequencing project: providing services to taxonomists for standard genome sequencing and annotation.</title>
        <authorList>
            <consortium name="The Broad Institute Genomics Platform"/>
            <consortium name="The Broad Institute Genome Sequencing Center for Infectious Disease"/>
            <person name="Wu L."/>
            <person name="Ma J."/>
        </authorList>
    </citation>
    <scope>NUCLEOTIDE SEQUENCE [LARGE SCALE GENOMIC DNA]</scope>
    <source>
        <strain evidence="3">JCM 17924</strain>
    </source>
</reference>
<comment type="caution">
    <text evidence="2">The sequence shown here is derived from an EMBL/GenBank/DDBJ whole genome shotgun (WGS) entry which is preliminary data.</text>
</comment>
<name>A0ABP8ITA5_9BACT</name>
<keyword evidence="3" id="KW-1185">Reference proteome</keyword>
<keyword evidence="1" id="KW-0732">Signal</keyword>
<dbReference type="Proteomes" id="UP001500454">
    <property type="component" value="Unassembled WGS sequence"/>
</dbReference>
<feature type="chain" id="PRO_5046223987" description="LVIVD repeat-containing protein" evidence="1">
    <location>
        <begin position="28"/>
        <end position="253"/>
    </location>
</feature>
<sequence>MIVPAFLRRYALPLLLLLPLAACETSADSASPISAGADTGKAGSMARFAVMNNTLYTVDGQSLRVFNLADPNNPVAAGRAALGVGIETIFPKPPYLFIGTQRGMFIFDASVPLVPRQVAYYEHVVSCDPVVVADRYAYLTLRAGRTCGGGMNQLQVIDLTNLSQPRLAQVYPLTKPYGLGIDSASLFVCDDGLKVFDARRTPLLTQREHHRIEAYDVIPDRGRLFVIGSAGLYQYRYTAGTLTQLSLLPITPR</sequence>
<accession>A0ABP8ITA5</accession>
<dbReference type="EMBL" id="BAABHA010000001">
    <property type="protein sequence ID" value="GAA4371905.1"/>
    <property type="molecule type" value="Genomic_DNA"/>
</dbReference>
<dbReference type="SUPFAM" id="SSF101898">
    <property type="entry name" value="NHL repeat"/>
    <property type="match status" value="1"/>
</dbReference>
<dbReference type="RefSeq" id="WP_345220354.1">
    <property type="nucleotide sequence ID" value="NZ_BAABHA010000001.1"/>
</dbReference>
<feature type="signal peptide" evidence="1">
    <location>
        <begin position="1"/>
        <end position="27"/>
    </location>
</feature>
<evidence type="ECO:0008006" key="4">
    <source>
        <dbReference type="Google" id="ProtNLM"/>
    </source>
</evidence>